<dbReference type="Gene3D" id="1.25.10.10">
    <property type="entry name" value="Leucine-rich Repeat Variant"/>
    <property type="match status" value="1"/>
</dbReference>
<dbReference type="Pfam" id="PF25150">
    <property type="entry name" value="TPR_Trm732"/>
    <property type="match status" value="1"/>
</dbReference>
<keyword evidence="8" id="KW-1185">Reference proteome</keyword>
<gene>
    <name evidence="7" type="ORF">XA68_12840</name>
</gene>
<evidence type="ECO:0000256" key="1">
    <source>
        <dbReference type="ARBA" id="ARBA00010409"/>
    </source>
</evidence>
<evidence type="ECO:0000259" key="6">
    <source>
        <dbReference type="Pfam" id="PF25151"/>
    </source>
</evidence>
<feature type="domain" description="tRNA (32-2'-O)-methyltransferase regulator THADA-like C-terminal TPR repeats region" evidence="6">
    <location>
        <begin position="878"/>
        <end position="1020"/>
    </location>
</feature>
<dbReference type="InterPro" id="IPR051954">
    <property type="entry name" value="tRNA_methyltransferase_THADA"/>
</dbReference>
<dbReference type="PANTHER" id="PTHR14387">
    <property type="entry name" value="THADA/DEATH RECEPTOR INTERACTING PROTEIN"/>
    <property type="match status" value="1"/>
</dbReference>
<dbReference type="InterPro" id="IPR056843">
    <property type="entry name" value="THADA-like_TPR"/>
</dbReference>
<dbReference type="InterPro" id="IPR019442">
    <property type="entry name" value="THADA/TRM732_DUF2428"/>
</dbReference>
<dbReference type="Pfam" id="PF26523">
    <property type="entry name" value="Trm732_C"/>
    <property type="match status" value="1"/>
</dbReference>
<dbReference type="Pfam" id="PF25151">
    <property type="entry name" value="TPR_Trm732_C"/>
    <property type="match status" value="1"/>
</dbReference>
<reference evidence="7 8" key="2">
    <citation type="journal article" date="2017" name="Sci. Rep.">
        <title>Ant-infecting Ophiocordyceps genomes reveal a high diversity of potential behavioral manipulation genes and a possible major role for enterotoxins.</title>
        <authorList>
            <person name="de Bekker C."/>
            <person name="Ohm R.A."/>
            <person name="Evans H.C."/>
            <person name="Brachmann A."/>
            <person name="Hughes D.P."/>
        </authorList>
    </citation>
    <scope>NUCLEOTIDE SEQUENCE [LARGE SCALE GENOMIC DNA]</scope>
    <source>
        <strain evidence="7 8">SC16a</strain>
    </source>
</reference>
<evidence type="ECO:0000259" key="4">
    <source>
        <dbReference type="Pfam" id="PF10350"/>
    </source>
</evidence>
<protein>
    <submittedName>
        <fullName evidence="7">Uncharacterized protein</fullName>
    </submittedName>
</protein>
<comment type="similarity">
    <text evidence="1">Belongs to the THADA family.</text>
</comment>
<organism evidence="7 8">
    <name type="scientific">Ophiocordyceps unilateralis</name>
    <name type="common">Zombie-ant fungus</name>
    <name type="synonym">Torrubia unilateralis</name>
    <dbReference type="NCBI Taxonomy" id="268505"/>
    <lineage>
        <taxon>Eukaryota</taxon>
        <taxon>Fungi</taxon>
        <taxon>Dikarya</taxon>
        <taxon>Ascomycota</taxon>
        <taxon>Pezizomycotina</taxon>
        <taxon>Sordariomycetes</taxon>
        <taxon>Hypocreomycetidae</taxon>
        <taxon>Hypocreales</taxon>
        <taxon>Ophiocordycipitaceae</taxon>
        <taxon>Ophiocordyceps</taxon>
    </lineage>
</organism>
<name>A0A2A9PC17_OPHUN</name>
<dbReference type="STRING" id="268505.A0A2A9PC17"/>
<dbReference type="InterPro" id="IPR011989">
    <property type="entry name" value="ARM-like"/>
</dbReference>
<feature type="domain" description="tRNA (32-2'-O)-methyltransferase regulator THADA-like TPR repeats region" evidence="5">
    <location>
        <begin position="226"/>
        <end position="513"/>
    </location>
</feature>
<feature type="compositionally biased region" description="Polar residues" evidence="3">
    <location>
        <begin position="413"/>
        <end position="423"/>
    </location>
</feature>
<evidence type="ECO:0000313" key="7">
    <source>
        <dbReference type="EMBL" id="PFH59075.1"/>
    </source>
</evidence>
<evidence type="ECO:0000259" key="5">
    <source>
        <dbReference type="Pfam" id="PF25150"/>
    </source>
</evidence>
<dbReference type="EMBL" id="LAZP02000229">
    <property type="protein sequence ID" value="PFH59075.1"/>
    <property type="molecule type" value="Genomic_DNA"/>
</dbReference>
<dbReference type="PANTHER" id="PTHR14387:SF0">
    <property type="entry name" value="DUF2428 DOMAIN-CONTAINING PROTEIN"/>
    <property type="match status" value="1"/>
</dbReference>
<feature type="region of interest" description="Disordered" evidence="3">
    <location>
        <begin position="402"/>
        <end position="423"/>
    </location>
</feature>
<accession>A0A2A9PC17</accession>
<sequence>MEGETPHDAATVEWLELQDPSLQESHAAALLDGLLEEARQPRSTSGQACVRLIALVAKSSKSSSDGLRCWALSESVVLRLFHFYLEWNETDRHRSVKLVLDLIDESVQSSPDQEAAARTKQHIVDNLISTVTNWSVKPAAKAAMTCLDHFLKSGTLTLGDIYSSYSAHRKEVARLAGCHVWKPFITDMFRWIRLHFVSLSAGRFVVTVYRFWRTGSAQAPQGPDVDTWFQWLVDFASNDPSLIEPIRNYILVPLFKGDRLEGLRFLNKVNKAVCSQDLNTILFQLATLESGKKAGLVECGSSEDERDQDGELSSLTICPSILDDLLAHSDERVRVLALSVLVTSPSTTAPYTIEALNILRKHLSSLFSEPNAKVREEASAKLRDMYRRLRGAVHVLKRSIPRAREKAHADGTGSASGTASQPNSHINLSPLSCLRHHEEFLTSYLAFLCDELVPTTSYQRHIASLKALNFILRMETEAKPTWGTEQAFLDSFDDKWARTIFDMLMDPFDDVRDEAAKALHRFYSDSRFRRFALDSSSVEGRRTVDNIAVVSRRAEELARRTSRADHSDGVSRAQQLLYRSLPSREEQTCFLEQKVRQLVLKVSRAERDLGRAVLDEPLHGDLASLSRLWQVAVELKLPESQGEVITALQSDLVSLCERLWNAVRDVLCFDSPEGHLPQGLEEIEGLETKSLLSFSFRAVNEASNLLRIIVLTARNRKRAGFVAPTGEVFGRIGSIAFDQLASLRHRGALTAVGLLFAAFCQQAKNMDTDLGRWYEEAMDLLFSFTSTTRRSAGLPTIITGILSAKADPPFEDVMDRLISIASKEVQVSETATLPQVHAYNCLRGIFKVSTNGRQWEMYLSPCLQLAAIGLRSDMWAIRNSGLMLLRSLVDCLFGSHESKAMIEAGWDGKANRLAYHRYPEIATVLRDLLSAGHETLESGISVLEIIRRGGPPELLRDEIEVQVQDYLASSVWQVRELAARTLCSCLLNQQWFPTVESLLEKAVEKGQANEVHGVLLTLKAIIQRLKDVAMEQLEAECPKLARLLAPCWIVSRFAYCPDVVAAYVDVLNTVWTAQTTNSGGLTPFISPDQGQGSDSSLEPGEHAGLAELYIDVCLEAHTSEVYCEALQNLATCLDDLLKRGKADSISFIKSLKRLWSRLCSRPIGPAVSNQVLKLSGVMTVLNGSSDLRAWGRMMSEAGLDQQPLDTRLAASQALRSFFACRPAGNEEEALLPALVALYDALNDDDEEVRDVAAEGVRSLIMGQKVVPLEAANRLLDWLTRHVGDTTSFKQLVLDRVVGHCRSRAADESDDWISAEDELASALEVDDSLFLVEKQNLWYDHLREAKRWLAVLGDLSWEEDELDRLDAWLTAGVVHLSRPVRQEEGEDGPLGWASIPHVFSLCSRLILGSVALARLRPSPALSEAVRKTREVLRSRAVSRLLTDAWDDLVF</sequence>
<dbReference type="Pfam" id="PF10350">
    <property type="entry name" value="DUF2428"/>
    <property type="match status" value="1"/>
</dbReference>
<dbReference type="Proteomes" id="UP000037136">
    <property type="component" value="Unassembled WGS sequence"/>
</dbReference>
<feature type="domain" description="DUF2428" evidence="4">
    <location>
        <begin position="648"/>
        <end position="876"/>
    </location>
</feature>
<comment type="caution">
    <text evidence="7">The sequence shown here is derived from an EMBL/GenBank/DDBJ whole genome shotgun (WGS) entry which is preliminary data.</text>
</comment>
<dbReference type="GO" id="GO:0005829">
    <property type="term" value="C:cytosol"/>
    <property type="evidence" value="ECO:0007669"/>
    <property type="project" value="TreeGrafter"/>
</dbReference>
<evidence type="ECO:0000256" key="3">
    <source>
        <dbReference type="SAM" id="MobiDB-lite"/>
    </source>
</evidence>
<keyword evidence="2" id="KW-0819">tRNA processing</keyword>
<dbReference type="InterPro" id="IPR016024">
    <property type="entry name" value="ARM-type_fold"/>
</dbReference>
<evidence type="ECO:0000256" key="2">
    <source>
        <dbReference type="ARBA" id="ARBA00022694"/>
    </source>
</evidence>
<dbReference type="InterPro" id="IPR056842">
    <property type="entry name" value="THADA-like_TPR_C"/>
</dbReference>
<reference evidence="7 8" key="1">
    <citation type="journal article" date="2015" name="BMC Genomics">
        <title>Gene expression during zombie ant biting behavior reflects the complexity underlying fungal parasitic behavioral manipulation.</title>
        <authorList>
            <person name="de Bekker C."/>
            <person name="Ohm R.A."/>
            <person name="Loreto R.G."/>
            <person name="Sebastian A."/>
            <person name="Albert I."/>
            <person name="Merrow M."/>
            <person name="Brachmann A."/>
            <person name="Hughes D.P."/>
        </authorList>
    </citation>
    <scope>NUCLEOTIDE SEQUENCE [LARGE SCALE GENOMIC DNA]</scope>
    <source>
        <strain evidence="7 8">SC16a</strain>
    </source>
</reference>
<dbReference type="OrthoDB" id="73997at2759"/>
<dbReference type="GO" id="GO:0030488">
    <property type="term" value="P:tRNA methylation"/>
    <property type="evidence" value="ECO:0007669"/>
    <property type="project" value="TreeGrafter"/>
</dbReference>
<dbReference type="SUPFAM" id="SSF48371">
    <property type="entry name" value="ARM repeat"/>
    <property type="match status" value="1"/>
</dbReference>
<evidence type="ECO:0000313" key="8">
    <source>
        <dbReference type="Proteomes" id="UP000037136"/>
    </source>
</evidence>
<proteinExistence type="inferred from homology"/>